<reference evidence="1 2" key="15">
    <citation type="journal article" date="2001" name="Virology">
        <title>Analysis of the first complete DNA sequence of an invertebrate iridovirus: coding strategy of the genome of Chilo iridescent virus.</title>
        <authorList>
            <person name="Jakob N.J."/>
            <person name="Muller K."/>
            <person name="Bahr U."/>
            <person name="Darai G."/>
        </authorList>
    </citation>
    <scope>NUCLEOTIDE SEQUENCE [LARGE SCALE GENOMIC DNA]</scope>
</reference>
<reference evidence="1 2" key="12">
    <citation type="journal article" date="1997" name="Virus Genes">
        <title>The DNA sequence of Chilo iridescent virus between the genome coordinates 0.101 and 0.391; similarities in coding strategy between insect and vertebrate iridoviruses.</title>
        <authorList>
            <person name="Bahr U."/>
            <person name="Tidona C.A."/>
            <person name="Darai G."/>
        </authorList>
    </citation>
    <scope>NUCLEOTIDE SEQUENCE [LARGE SCALE GENOMIC DNA]</scope>
</reference>
<dbReference type="RefSeq" id="NP_149566.1">
    <property type="nucleotide sequence ID" value="NC_003038.1"/>
</dbReference>
<reference evidence="1 2" key="8">
    <citation type="journal article" date="1994" name="Intervirology">
        <title>Identification of the primary structure and the coding capacity of the genome of insect iridescent virus type 6 between the genome coordinates 0.310 and 0.347 (7990 bp).</title>
        <authorList>
            <person name="Sonntag K.C."/>
            <person name="Schnitzler P."/>
            <person name="Janssen W."/>
            <person name="Darai G."/>
        </authorList>
    </citation>
    <scope>NUCLEOTIDE SEQUENCE [LARGE SCALE GENOMIC DNA]</scope>
</reference>
<keyword evidence="2" id="KW-1185">Reference proteome</keyword>
<organismHost>
    <name type="scientific">Spodoptera frugiperda</name>
    <name type="common">Fall armyworm</name>
    <dbReference type="NCBI Taxonomy" id="7108"/>
</organismHost>
<proteinExistence type="predicted"/>
<name>Q91G17_IIV6</name>
<protein>
    <submittedName>
        <fullName evidence="1">103R</fullName>
    </submittedName>
</protein>
<organismHost>
    <name type="scientific">Chilo suppressalis</name>
    <name type="common">Asiatic rice borer moth</name>
    <dbReference type="NCBI Taxonomy" id="168631"/>
</organismHost>
<reference evidence="1 2" key="4">
    <citation type="journal article" date="1988" name="Virology">
        <title>Identification and characterization of the repetitive DNA element in the genome of insect iridescent virus type 6.</title>
        <authorList>
            <person name="Fischer M."/>
            <person name="Schnitzler P."/>
            <person name="Delius H."/>
            <person name="Darai G."/>
        </authorList>
    </citation>
    <scope>NUCLEOTIDE SEQUENCE [LARGE SCALE GENOMIC DNA]</scope>
</reference>
<reference evidence="1 2" key="1">
    <citation type="journal article" date="1984" name="J. Virol.">
        <title>DNA analysis of insect iridescent virus 6: evidence for circular permutation and terminal redundancy.</title>
        <authorList>
            <person name="Delius H."/>
            <person name="Darai G."/>
            <person name="Fluegel R.M."/>
        </authorList>
    </citation>
    <scope>NUCLEOTIDE SEQUENCE [LARGE SCALE GENOMIC DNA]</scope>
</reference>
<reference evidence="1 2" key="9">
    <citation type="journal article" date="1994" name="J. Gen. Virol.">
        <title>Insect iridescent virus type 6 encodes a polypeptide related to the largest subunit of eukaryotic RNA polymerase II.</title>
        <authorList>
            <person name="Schnitzler P."/>
            <person name="Sonntag K.C."/>
            <person name="Muller M."/>
            <person name="Janssen W."/>
            <person name="Bugert J.J."/>
            <person name="Koonin E.V."/>
            <person name="Darai G."/>
        </authorList>
    </citation>
    <scope>NUCLEOTIDE SEQUENCE [LARGE SCALE GENOMIC DNA]</scope>
</reference>
<reference evidence="1 2" key="2">
    <citation type="journal article" date="1986" name="Med. Microbiol. Immunol.">
        <title>Insect iridescent virus type 6 induced toxic degenerative hepatitis in mice.</title>
        <authorList>
            <person name="Lorbacher de Ruiz H."/>
            <person name="Gelderblom H."/>
            <person name="Hofmann W."/>
            <person name="Darai G."/>
        </authorList>
    </citation>
    <scope>NUCLEOTIDE SEQUENCE [LARGE SCALE GENOMIC DNA]</scope>
</reference>
<reference evidence="1 2" key="3">
    <citation type="journal article" date="1987" name="Virology">
        <title>Molecular cloning and physical mapping of the genome of insect iridescent virus type 6: further evidence for circular permutation of the viral genome.</title>
        <authorList>
            <person name="Schnitzler P."/>
            <person name="Soltau J.B."/>
            <person name="Fischer M."/>
            <person name="Reisner H."/>
            <person name="Scholz J."/>
            <person name="Delius H."/>
            <person name="Darai G."/>
        </authorList>
    </citation>
    <scope>NUCLEOTIDE SEQUENCE [LARGE SCALE GENOMIC DNA]</scope>
</reference>
<dbReference type="EMBL" id="AF303741">
    <property type="protein sequence ID" value="AAK82015.1"/>
    <property type="molecule type" value="Genomic_DNA"/>
</dbReference>
<organismHost>
    <name type="scientific">Gryllus campestris</name>
    <dbReference type="NCBI Taxonomy" id="58607"/>
</organismHost>
<accession>Q91G17</accession>
<reference evidence="1 2" key="7">
    <citation type="journal article" date="1993" name="J. Gen. Virol.">
        <title>Identification of the gene encoding the major capsid protein of insect iridescent virus type 6 by polymerase chain reaction.</title>
        <authorList>
            <person name="Stohwasser R."/>
            <person name="Raab K."/>
            <person name="Schnitzler P."/>
            <person name="Janssen W."/>
            <person name="Darai G."/>
        </authorList>
    </citation>
    <scope>NUCLEOTIDE SEQUENCE [LARGE SCALE GENOMIC DNA]</scope>
</reference>
<reference evidence="1 2" key="13">
    <citation type="journal article" date="1998" name="Virus Genes">
        <title>Identification of a thymidylate synthase gene within the genome of Chilo iridescent virus.</title>
        <authorList>
            <person name="Muller K."/>
            <person name="Tidona C.A."/>
            <person name="Bahr U."/>
            <person name="Darai G."/>
        </authorList>
    </citation>
    <scope>NUCLEOTIDE SEQUENCE [LARGE SCALE GENOMIC DNA]</scope>
</reference>
<reference evidence="1 2" key="10">
    <citation type="journal article" date="1994" name="Nucleic Acids Res.">
        <title>Identification of genes encoding zinc finger proteins, non-histone chromosomal HMG protein homologue, and a putative GTP phosphohydrolase in the genome of Chilo iridescent virus.</title>
        <authorList>
            <person name="Schnitzler P."/>
            <person name="Hug M."/>
            <person name="Handermann M."/>
            <person name="Janssen W."/>
            <person name="Koonin E.V."/>
            <person name="Delius H."/>
            <person name="Darai C."/>
        </authorList>
    </citation>
    <scope>NUCLEOTIDE SEQUENCE [LARGE SCALE GENOMIC DNA]</scope>
</reference>
<organismHost>
    <name type="scientific">Gryllus bimaculatus</name>
    <name type="common">Two-spotted cricket</name>
    <dbReference type="NCBI Taxonomy" id="6999"/>
</organismHost>
<evidence type="ECO:0000313" key="1">
    <source>
        <dbReference type="EMBL" id="AAK82015.1"/>
    </source>
</evidence>
<reference evidence="1 2" key="11">
    <citation type="journal article" date="1994" name="Virus Genes">
        <title>Chilo iridescent virus encodes a putative helicase belonging to a distinct family within the "DEAD/H" superfamily: implications for the evolution of large DNA viruses.</title>
        <authorList>
            <person name="Sonntag K.C."/>
            <person name="Schnitzler P."/>
            <person name="Koonin E.V."/>
            <person name="Darai G."/>
        </authorList>
    </citation>
    <scope>NUCLEOTIDE SEQUENCE [LARGE SCALE GENOMIC DNA]</scope>
</reference>
<evidence type="ECO:0000313" key="2">
    <source>
        <dbReference type="Proteomes" id="UP000001359"/>
    </source>
</evidence>
<dbReference type="KEGG" id="vg:1733050"/>
<reference evidence="1 2" key="6">
    <citation type="journal article" date="1992" name="Virus Genes">
        <title>Characterization of the third origin of DNA replication of the genome of insect iridescent virus type 6.</title>
        <authorList>
            <person name="Sonntag K.C."/>
            <person name="Darai G."/>
        </authorList>
    </citation>
    <scope>NUCLEOTIDE SEQUENCE [LARGE SCALE GENOMIC DNA]</scope>
</reference>
<organismHost>
    <name type="scientific">Acheta domesticus</name>
    <name type="common">House cricket</name>
    <dbReference type="NCBI Taxonomy" id="6997"/>
</organismHost>
<dbReference type="GeneID" id="1733050"/>
<reference evidence="1 2" key="14">
    <citation type="journal article" date="1999" name="Virus Genes">
        <title>Identification of a gene cluster within the genome of Chilo iridescent virus encoding enzymes involved in viral DNA replication and processing.</title>
        <authorList>
            <person name="Muller K."/>
            <person name="Tidona C.A."/>
            <person name="Darai G."/>
        </authorList>
    </citation>
    <scope>NUCLEOTIDE SEQUENCE [LARGE SCALE GENOMIC DNA]</scope>
</reference>
<sequence length="47" mass="5364">MLLFSISLSFDSTDETDLDETSLYPFFSLEFFILSHSLNGLDITVEL</sequence>
<organism evidence="1 2">
    <name type="scientific">Invertebrate iridescent virus 6</name>
    <name type="common">IIV-6</name>
    <name type="synonym">Chilo iridescent virus</name>
    <dbReference type="NCBI Taxonomy" id="176652"/>
    <lineage>
        <taxon>Viruses</taxon>
        <taxon>Varidnaviria</taxon>
        <taxon>Bamfordvirae</taxon>
        <taxon>Nucleocytoviricota</taxon>
        <taxon>Megaviricetes</taxon>
        <taxon>Pimascovirales</taxon>
        <taxon>Pimascovirales incertae sedis</taxon>
        <taxon>Iridoviridae</taxon>
        <taxon>Betairidovirinae</taxon>
        <taxon>Iridovirus</taxon>
        <taxon>Iridovirus chilo1</taxon>
    </lineage>
</organism>
<reference evidence="1 2" key="5">
    <citation type="journal article" date="1992" name="Virus Genes">
        <title>Identification and mapping of origins of DNA replication within the DNA sequences of the genome of insect iridescent virus type 6.</title>
        <authorList>
            <person name="Handermann M."/>
            <person name="Schnitzler P."/>
            <person name="Rosen-Wolff A."/>
            <person name="Raab K."/>
            <person name="Sonntag K.C."/>
            <person name="Darai G."/>
        </authorList>
    </citation>
    <scope>NUCLEOTIDE SEQUENCE [LARGE SCALE GENOMIC DNA]</scope>
</reference>
<dbReference type="Proteomes" id="UP000001359">
    <property type="component" value="Segment"/>
</dbReference>